<dbReference type="AlphaFoldDB" id="A0AAD3T0J6"/>
<gene>
    <name evidence="1" type="ORF">Nepgr_023042</name>
</gene>
<dbReference type="EMBL" id="BSYO01000023">
    <property type="protein sequence ID" value="GMH21200.1"/>
    <property type="molecule type" value="Genomic_DNA"/>
</dbReference>
<comment type="caution">
    <text evidence="1">The sequence shown here is derived from an EMBL/GenBank/DDBJ whole genome shotgun (WGS) entry which is preliminary data.</text>
</comment>
<sequence length="165" mass="18000">MLLMVVTCLVSGMLINAAALVLLAAYCLKVRFCSGMQMESNWVLGLNQVLVSANVLAGWELIAVGICLEKDYFLDVNGSCCWFFLKKVKFFGCNFVCRLKAVLIYLDVESVLCSLVVHPDACIAGLGVWRVAIGSCFYVLLVSVVPCRATVEFCVSPNACCVLFC</sequence>
<evidence type="ECO:0000313" key="2">
    <source>
        <dbReference type="Proteomes" id="UP001279734"/>
    </source>
</evidence>
<organism evidence="1 2">
    <name type="scientific">Nepenthes gracilis</name>
    <name type="common">Slender pitcher plant</name>
    <dbReference type="NCBI Taxonomy" id="150966"/>
    <lineage>
        <taxon>Eukaryota</taxon>
        <taxon>Viridiplantae</taxon>
        <taxon>Streptophyta</taxon>
        <taxon>Embryophyta</taxon>
        <taxon>Tracheophyta</taxon>
        <taxon>Spermatophyta</taxon>
        <taxon>Magnoliopsida</taxon>
        <taxon>eudicotyledons</taxon>
        <taxon>Gunneridae</taxon>
        <taxon>Pentapetalae</taxon>
        <taxon>Caryophyllales</taxon>
        <taxon>Nepenthaceae</taxon>
        <taxon>Nepenthes</taxon>
    </lineage>
</organism>
<dbReference type="Proteomes" id="UP001279734">
    <property type="component" value="Unassembled WGS sequence"/>
</dbReference>
<protein>
    <submittedName>
        <fullName evidence="1">Uncharacterized protein</fullName>
    </submittedName>
</protein>
<evidence type="ECO:0000313" key="1">
    <source>
        <dbReference type="EMBL" id="GMH21200.1"/>
    </source>
</evidence>
<reference evidence="1" key="1">
    <citation type="submission" date="2023-05" db="EMBL/GenBank/DDBJ databases">
        <title>Nepenthes gracilis genome sequencing.</title>
        <authorList>
            <person name="Fukushima K."/>
        </authorList>
    </citation>
    <scope>NUCLEOTIDE SEQUENCE</scope>
    <source>
        <strain evidence="1">SING2019-196</strain>
    </source>
</reference>
<proteinExistence type="predicted"/>
<accession>A0AAD3T0J6</accession>
<keyword evidence="2" id="KW-1185">Reference proteome</keyword>
<name>A0AAD3T0J6_NEPGR</name>